<feature type="transmembrane region" description="Helical" evidence="1">
    <location>
        <begin position="40"/>
        <end position="58"/>
    </location>
</feature>
<keyword evidence="4" id="KW-1185">Reference proteome</keyword>
<feature type="transmembrane region" description="Helical" evidence="1">
    <location>
        <begin position="65"/>
        <end position="84"/>
    </location>
</feature>
<evidence type="ECO:0000313" key="4">
    <source>
        <dbReference type="Proteomes" id="UP000199296"/>
    </source>
</evidence>
<dbReference type="GO" id="GO:0004519">
    <property type="term" value="F:endonuclease activity"/>
    <property type="evidence" value="ECO:0007669"/>
    <property type="project" value="UniProtKB-KW"/>
</dbReference>
<feature type="domain" description="Endonuclease/exonuclease/phosphatase" evidence="2">
    <location>
        <begin position="101"/>
        <end position="302"/>
    </location>
</feature>
<dbReference type="AlphaFoldDB" id="A0A1G7XBX9"/>
<dbReference type="RefSeq" id="WP_093368089.1">
    <property type="nucleotide sequence ID" value="NZ_FNCW01000008.1"/>
</dbReference>
<sequence>MKTPFFKTLLWMAIAVVTAASVLPNIFPDYWLIDLFAHFKVQYFFIAILLLIASTFVLARKKSAYLLLLISILWNSYYIAPYYLHTPPERPENKRTFKLTSLNLLSTNPRADLVRDYVENENPDILVLLEFTQEWEKELGAVISDYPYRKLVSRTDNFGIAVVSKFEMKSSVDYFGLTKHPSVIAHISIENTAYTLVATHPVPPVNQRAFQHRNRQLTTILNRTSEFENPLIILGDFNTSSFSNHFRTLLQNGMKDSRMGFGLLPTWPAGYKLLQTTLDHALVSKTVKVLNRTTGQPVGSDHLPISILMAID</sequence>
<keyword evidence="1" id="KW-0472">Membrane</keyword>
<dbReference type="Proteomes" id="UP000199296">
    <property type="component" value="Unassembled WGS sequence"/>
</dbReference>
<dbReference type="Pfam" id="PF03372">
    <property type="entry name" value="Exo_endo_phos"/>
    <property type="match status" value="1"/>
</dbReference>
<accession>A0A1G7XBX9</accession>
<organism evidence="3 4">
    <name type="scientific">Psychroflexus sediminis</name>
    <dbReference type="NCBI Taxonomy" id="470826"/>
    <lineage>
        <taxon>Bacteria</taxon>
        <taxon>Pseudomonadati</taxon>
        <taxon>Bacteroidota</taxon>
        <taxon>Flavobacteriia</taxon>
        <taxon>Flavobacteriales</taxon>
        <taxon>Flavobacteriaceae</taxon>
        <taxon>Psychroflexus</taxon>
    </lineage>
</organism>
<dbReference type="STRING" id="470826.SAMN04488027_10810"/>
<evidence type="ECO:0000256" key="1">
    <source>
        <dbReference type="SAM" id="Phobius"/>
    </source>
</evidence>
<dbReference type="InterPro" id="IPR036691">
    <property type="entry name" value="Endo/exonu/phosph_ase_sf"/>
</dbReference>
<reference evidence="3 4" key="1">
    <citation type="submission" date="2016-10" db="EMBL/GenBank/DDBJ databases">
        <authorList>
            <person name="de Groot N.N."/>
        </authorList>
    </citation>
    <scope>NUCLEOTIDE SEQUENCE [LARGE SCALE GENOMIC DNA]</scope>
    <source>
        <strain evidence="3 4">DSM 19803</strain>
    </source>
</reference>
<dbReference type="EMBL" id="FNCW01000008">
    <property type="protein sequence ID" value="SDG81613.1"/>
    <property type="molecule type" value="Genomic_DNA"/>
</dbReference>
<keyword evidence="3" id="KW-0540">Nuclease</keyword>
<keyword evidence="1" id="KW-1133">Transmembrane helix</keyword>
<gene>
    <name evidence="3" type="ORF">SAMN04488027_10810</name>
</gene>
<keyword evidence="3" id="KW-0255">Endonuclease</keyword>
<proteinExistence type="predicted"/>
<evidence type="ECO:0000313" key="3">
    <source>
        <dbReference type="EMBL" id="SDG81613.1"/>
    </source>
</evidence>
<dbReference type="InterPro" id="IPR005135">
    <property type="entry name" value="Endo/exonuclease/phosphatase"/>
</dbReference>
<keyword evidence="3" id="KW-0269">Exonuclease</keyword>
<dbReference type="GO" id="GO:0004527">
    <property type="term" value="F:exonuclease activity"/>
    <property type="evidence" value="ECO:0007669"/>
    <property type="project" value="UniProtKB-KW"/>
</dbReference>
<keyword evidence="3" id="KW-0378">Hydrolase</keyword>
<dbReference type="Gene3D" id="3.60.10.10">
    <property type="entry name" value="Endonuclease/exonuclease/phosphatase"/>
    <property type="match status" value="1"/>
</dbReference>
<name>A0A1G7XBX9_9FLAO</name>
<keyword evidence="1" id="KW-0812">Transmembrane</keyword>
<dbReference type="OrthoDB" id="9796594at2"/>
<dbReference type="SUPFAM" id="SSF56219">
    <property type="entry name" value="DNase I-like"/>
    <property type="match status" value="1"/>
</dbReference>
<evidence type="ECO:0000259" key="2">
    <source>
        <dbReference type="Pfam" id="PF03372"/>
    </source>
</evidence>
<protein>
    <submittedName>
        <fullName evidence="3">Uncharacterized conserved protein YafD, endonuclease/exonuclease/phosphatase (EEP) superfamily</fullName>
    </submittedName>
</protein>